<accession>A0A0A0PJ12</accession>
<evidence type="ECO:0000256" key="1">
    <source>
        <dbReference type="SAM" id="MobiDB-lite"/>
    </source>
</evidence>
<evidence type="ECO:0000313" key="3">
    <source>
        <dbReference type="Proteomes" id="UP000030233"/>
    </source>
</evidence>
<gene>
    <name evidence="2" type="ORF">Bp8pT_002</name>
</gene>
<protein>
    <submittedName>
        <fullName evidence="2">Uncharacterized protein</fullName>
    </submittedName>
</protein>
<name>A0A0A0PJ12_9CAUD</name>
<sequence length="64" mass="7542">MSKYLVKGYYMITQYVDRVVKADTPEEAEEKAKAYDFVKETKTEQEEDTEFVVSEEPSELDDHE</sequence>
<feature type="region of interest" description="Disordered" evidence="1">
    <location>
        <begin position="42"/>
        <end position="64"/>
    </location>
</feature>
<evidence type="ECO:0000313" key="2">
    <source>
        <dbReference type="EMBL" id="AHJ87644.1"/>
    </source>
</evidence>
<dbReference type="EMBL" id="KJ010548">
    <property type="protein sequence ID" value="AHJ87644.1"/>
    <property type="molecule type" value="Genomic_DNA"/>
</dbReference>
<organism evidence="2 3">
    <name type="scientific">Bacillus phage Bp8p-T</name>
    <dbReference type="NCBI Taxonomy" id="1445811"/>
    <lineage>
        <taxon>Viruses</taxon>
        <taxon>Duplodnaviria</taxon>
        <taxon>Heunggongvirae</taxon>
        <taxon>Uroviricota</taxon>
        <taxon>Caudoviricetes</taxon>
        <taxon>Herelleviridae</taxon>
        <taxon>Bastillevirinae</taxon>
        <taxon>Agatevirus</taxon>
        <taxon>Agatevirus Bp8pC</taxon>
    </lineage>
</organism>
<proteinExistence type="predicted"/>
<reference evidence="2 3" key="1">
    <citation type="journal article" date="2015" name="Appl. Environ. Microbiol.">
        <title>Effects of actin-like proteins encoded by two Bacillus pumilus phages on unstable lysogeny, revealed by genomic analysis.</title>
        <authorList>
            <person name="Yuan Y."/>
            <person name="Peng Q."/>
            <person name="Wu D."/>
            <person name="Kou Z."/>
            <person name="Wu Y."/>
            <person name="Liu P."/>
            <person name="Gao M."/>
        </authorList>
    </citation>
    <scope>NUCLEOTIDE SEQUENCE [LARGE SCALE GENOMIC DNA]</scope>
</reference>
<dbReference type="Proteomes" id="UP000030233">
    <property type="component" value="Segment"/>
</dbReference>